<evidence type="ECO:0000256" key="18">
    <source>
        <dbReference type="SAM" id="Phobius"/>
    </source>
</evidence>
<dbReference type="InterPro" id="IPR050415">
    <property type="entry name" value="MRET"/>
</dbReference>
<dbReference type="InterPro" id="IPR036010">
    <property type="entry name" value="2Fe-2S_ferredoxin-like_sf"/>
</dbReference>
<dbReference type="InterPro" id="IPR017938">
    <property type="entry name" value="Riboflavin_synthase-like_b-brl"/>
</dbReference>
<organism evidence="21 22">
    <name type="scientific">Tistlia consotensis USBA 355</name>
    <dbReference type="NCBI Taxonomy" id="560819"/>
    <lineage>
        <taxon>Bacteria</taxon>
        <taxon>Pseudomonadati</taxon>
        <taxon>Pseudomonadota</taxon>
        <taxon>Alphaproteobacteria</taxon>
        <taxon>Rhodospirillales</taxon>
        <taxon>Rhodovibrionaceae</taxon>
        <taxon>Tistlia</taxon>
    </lineage>
</organism>
<dbReference type="InterPro" id="IPR039261">
    <property type="entry name" value="FNR_nucleotide-bd"/>
</dbReference>
<dbReference type="PANTHER" id="PTHR47354:SF8">
    <property type="entry name" value="1,2-PHENYLACETYL-COA EPOXIDASE, SUBUNIT E"/>
    <property type="match status" value="1"/>
</dbReference>
<keyword evidence="5" id="KW-0349">Heme</keyword>
<dbReference type="PROSITE" id="PS00197">
    <property type="entry name" value="2FE2S_FER_1"/>
    <property type="match status" value="1"/>
</dbReference>
<evidence type="ECO:0000256" key="6">
    <source>
        <dbReference type="ARBA" id="ARBA00022630"/>
    </source>
</evidence>
<dbReference type="Pfam" id="PF00970">
    <property type="entry name" value="FAD_binding_6"/>
    <property type="match status" value="1"/>
</dbReference>
<evidence type="ECO:0000256" key="15">
    <source>
        <dbReference type="ARBA" id="ARBA00034078"/>
    </source>
</evidence>
<dbReference type="SUPFAM" id="SSF52343">
    <property type="entry name" value="Ferredoxin reductase-like, C-terminal NADP-linked domain"/>
    <property type="match status" value="1"/>
</dbReference>
<accession>A0A1Y6CLM2</accession>
<comment type="cofactor">
    <cofactor evidence="1">
        <name>heme b</name>
        <dbReference type="ChEBI" id="CHEBI:60344"/>
    </cofactor>
</comment>
<evidence type="ECO:0000259" key="20">
    <source>
        <dbReference type="PROSITE" id="PS51384"/>
    </source>
</evidence>
<comment type="catalytic activity">
    <reaction evidence="16">
        <text>2 nitric oxide + NADH + 2 O2 = 2 nitrate + NAD(+) + H(+)</text>
        <dbReference type="Rhea" id="RHEA:19469"/>
        <dbReference type="ChEBI" id="CHEBI:15378"/>
        <dbReference type="ChEBI" id="CHEBI:15379"/>
        <dbReference type="ChEBI" id="CHEBI:16480"/>
        <dbReference type="ChEBI" id="CHEBI:17632"/>
        <dbReference type="ChEBI" id="CHEBI:57540"/>
        <dbReference type="ChEBI" id="CHEBI:57945"/>
        <dbReference type="EC" id="1.14.12.17"/>
    </reaction>
</comment>
<dbReference type="PRINTS" id="PR00371">
    <property type="entry name" value="FPNCR"/>
</dbReference>
<keyword evidence="10" id="KW-0521">NADP</keyword>
<dbReference type="PROSITE" id="PS51085">
    <property type="entry name" value="2FE2S_FER_2"/>
    <property type="match status" value="1"/>
</dbReference>
<dbReference type="PROSITE" id="PS51384">
    <property type="entry name" value="FAD_FR"/>
    <property type="match status" value="1"/>
</dbReference>
<comment type="catalytic activity">
    <reaction evidence="17">
        <text>2 nitric oxide + NADPH + 2 O2 = 2 nitrate + NADP(+) + H(+)</text>
        <dbReference type="Rhea" id="RHEA:19465"/>
        <dbReference type="ChEBI" id="CHEBI:15378"/>
        <dbReference type="ChEBI" id="CHEBI:15379"/>
        <dbReference type="ChEBI" id="CHEBI:16480"/>
        <dbReference type="ChEBI" id="CHEBI:17632"/>
        <dbReference type="ChEBI" id="CHEBI:57783"/>
        <dbReference type="ChEBI" id="CHEBI:58349"/>
        <dbReference type="EC" id="1.14.12.17"/>
    </reaction>
</comment>
<evidence type="ECO:0000256" key="12">
    <source>
        <dbReference type="ARBA" id="ARBA00023004"/>
    </source>
</evidence>
<dbReference type="InterPro" id="IPR017927">
    <property type="entry name" value="FAD-bd_FR_type"/>
</dbReference>
<evidence type="ECO:0000256" key="11">
    <source>
        <dbReference type="ARBA" id="ARBA00023002"/>
    </source>
</evidence>
<evidence type="ECO:0000256" key="13">
    <source>
        <dbReference type="ARBA" id="ARBA00023014"/>
    </source>
</evidence>
<dbReference type="PRINTS" id="PR00406">
    <property type="entry name" value="CYTB5RDTASE"/>
</dbReference>
<dbReference type="InterPro" id="IPR006058">
    <property type="entry name" value="2Fe2S_fd_BS"/>
</dbReference>
<name>A0A1Y6CLM2_9PROT</name>
<dbReference type="GO" id="GO:0046872">
    <property type="term" value="F:metal ion binding"/>
    <property type="evidence" value="ECO:0007669"/>
    <property type="project" value="UniProtKB-KW"/>
</dbReference>
<dbReference type="Pfam" id="PF00111">
    <property type="entry name" value="Fer2"/>
    <property type="match status" value="1"/>
</dbReference>
<evidence type="ECO:0000256" key="7">
    <source>
        <dbReference type="ARBA" id="ARBA00022714"/>
    </source>
</evidence>
<sequence length="420" mass="45976">MVAVLEIAGYAIVGGALLEVAFGLFGMLRRQVERARHDRAEEALFRRRSQALLSAAEARRETAELSWTGFRKFEIVDKVMEAEGICSFYLRPHDRMPLPPFEPGQHLTFRLRIPNQAKPVVRCYSLSEAPSRREVYRITIKRVPPPPNEPEAPPGLCSDFFHDSLQVGDIVEVQAPSGGFCLDRTRETPIVLIGGGIGLTPLLSMLNSIHDSGSEREVWFFYGARHGGEHVMKEHLRRIAAGAPNVHLVVCYSEPRAQDRLGEDYDRAGHISVAMMRERLGAANYDFYLCGPPPMMSSVTADLAEWGIPESAIHFEAFGPATVKRARPAASAESVTEVEVVFARSGKTARWTAEVGSLLDLAEANGVAIEFGCRAGSCGTCSTALREGEVDYLSRPGSPPERGSCLSCVAVPKGRIVLDA</sequence>
<keyword evidence="13" id="KW-0411">Iron-sulfur</keyword>
<dbReference type="EC" id="1.14.12.17" evidence="4"/>
<dbReference type="Gene3D" id="3.40.50.80">
    <property type="entry name" value="Nucleotide-binding domain of ferredoxin-NADP reductase (FNR) module"/>
    <property type="match status" value="1"/>
</dbReference>
<evidence type="ECO:0000256" key="14">
    <source>
        <dbReference type="ARBA" id="ARBA00023027"/>
    </source>
</evidence>
<comment type="cofactor">
    <cofactor evidence="15">
        <name>[2Fe-2S] cluster</name>
        <dbReference type="ChEBI" id="CHEBI:190135"/>
    </cofactor>
</comment>
<dbReference type="Gene3D" id="3.10.20.30">
    <property type="match status" value="1"/>
</dbReference>
<dbReference type="InterPro" id="IPR001433">
    <property type="entry name" value="OxRdtase_FAD/NAD-bd"/>
</dbReference>
<evidence type="ECO:0000256" key="5">
    <source>
        <dbReference type="ARBA" id="ARBA00022617"/>
    </source>
</evidence>
<keyword evidence="12" id="KW-0408">Iron</keyword>
<dbReference type="AlphaFoldDB" id="A0A1Y6CLM2"/>
<dbReference type="SUPFAM" id="SSF54292">
    <property type="entry name" value="2Fe-2S ferredoxin-like"/>
    <property type="match status" value="1"/>
</dbReference>
<evidence type="ECO:0000256" key="10">
    <source>
        <dbReference type="ARBA" id="ARBA00022857"/>
    </source>
</evidence>
<comment type="cofactor">
    <cofactor evidence="2">
        <name>FAD</name>
        <dbReference type="ChEBI" id="CHEBI:57692"/>
    </cofactor>
</comment>
<evidence type="ECO:0000256" key="3">
    <source>
        <dbReference type="ARBA" id="ARBA00006401"/>
    </source>
</evidence>
<dbReference type="Gene3D" id="2.40.30.10">
    <property type="entry name" value="Translation factors"/>
    <property type="match status" value="1"/>
</dbReference>
<keyword evidence="22" id="KW-1185">Reference proteome</keyword>
<dbReference type="InterPro" id="IPR001041">
    <property type="entry name" value="2Fe-2S_ferredoxin-type"/>
</dbReference>
<gene>
    <name evidence="21" type="ORF">SAMN05428998_13142</name>
</gene>
<dbReference type="SUPFAM" id="SSF63380">
    <property type="entry name" value="Riboflavin synthase domain-like"/>
    <property type="match status" value="1"/>
</dbReference>
<dbReference type="GO" id="GO:0051537">
    <property type="term" value="F:2 iron, 2 sulfur cluster binding"/>
    <property type="evidence" value="ECO:0007669"/>
    <property type="project" value="UniProtKB-KW"/>
</dbReference>
<evidence type="ECO:0000256" key="1">
    <source>
        <dbReference type="ARBA" id="ARBA00001970"/>
    </source>
</evidence>
<dbReference type="PANTHER" id="PTHR47354">
    <property type="entry name" value="NADH OXIDOREDUCTASE HCR"/>
    <property type="match status" value="1"/>
</dbReference>
<evidence type="ECO:0000256" key="4">
    <source>
        <dbReference type="ARBA" id="ARBA00012229"/>
    </source>
</evidence>
<dbReference type="GO" id="GO:0008941">
    <property type="term" value="F:nitric oxide dioxygenase NAD(P)H activity"/>
    <property type="evidence" value="ECO:0007669"/>
    <property type="project" value="UniProtKB-EC"/>
</dbReference>
<feature type="domain" description="2Fe-2S ferredoxin-type" evidence="19">
    <location>
        <begin position="336"/>
        <end position="420"/>
    </location>
</feature>
<keyword evidence="6" id="KW-0285">Flavoprotein</keyword>
<keyword evidence="7" id="KW-0001">2Fe-2S</keyword>
<dbReference type="CDD" id="cd00207">
    <property type="entry name" value="fer2"/>
    <property type="match status" value="1"/>
</dbReference>
<protein>
    <recommendedName>
        <fullName evidence="4">nitric oxide dioxygenase</fullName>
        <ecNumber evidence="4">1.14.12.17</ecNumber>
    </recommendedName>
</protein>
<keyword evidence="18" id="KW-0812">Transmembrane</keyword>
<dbReference type="InterPro" id="IPR008333">
    <property type="entry name" value="Cbr1-like_FAD-bd_dom"/>
</dbReference>
<evidence type="ECO:0000256" key="16">
    <source>
        <dbReference type="ARBA" id="ARBA00048649"/>
    </source>
</evidence>
<dbReference type="EMBL" id="FWZX01000031">
    <property type="protein sequence ID" value="SMF72589.1"/>
    <property type="molecule type" value="Genomic_DNA"/>
</dbReference>
<reference evidence="21 22" key="1">
    <citation type="submission" date="2017-04" db="EMBL/GenBank/DDBJ databases">
        <authorList>
            <person name="Afonso C.L."/>
            <person name="Miller P.J."/>
            <person name="Scott M.A."/>
            <person name="Spackman E."/>
            <person name="Goraichik I."/>
            <person name="Dimitrov K.M."/>
            <person name="Suarez D.L."/>
            <person name="Swayne D.E."/>
        </authorList>
    </citation>
    <scope>NUCLEOTIDE SEQUENCE [LARGE SCALE GENOMIC DNA]</scope>
    <source>
        <strain evidence="21 22">USBA 355</strain>
    </source>
</reference>
<evidence type="ECO:0000256" key="8">
    <source>
        <dbReference type="ARBA" id="ARBA00022723"/>
    </source>
</evidence>
<evidence type="ECO:0000259" key="19">
    <source>
        <dbReference type="PROSITE" id="PS51085"/>
    </source>
</evidence>
<keyword evidence="11" id="KW-0560">Oxidoreductase</keyword>
<keyword evidence="18" id="KW-0472">Membrane</keyword>
<dbReference type="InterPro" id="IPR001709">
    <property type="entry name" value="Flavoprot_Pyr_Nucl_cyt_Rdtase"/>
</dbReference>
<dbReference type="Pfam" id="PF00175">
    <property type="entry name" value="NAD_binding_1"/>
    <property type="match status" value="1"/>
</dbReference>
<dbReference type="GO" id="GO:0050660">
    <property type="term" value="F:flavin adenine dinucleotide binding"/>
    <property type="evidence" value="ECO:0007669"/>
    <property type="project" value="TreeGrafter"/>
</dbReference>
<dbReference type="RefSeq" id="WP_085125692.1">
    <property type="nucleotide sequence ID" value="NZ_FWZX01000031.1"/>
</dbReference>
<feature type="domain" description="FAD-binding FR-type" evidence="20">
    <location>
        <begin position="68"/>
        <end position="183"/>
    </location>
</feature>
<keyword evidence="18" id="KW-1133">Transmembrane helix</keyword>
<evidence type="ECO:0000256" key="17">
    <source>
        <dbReference type="ARBA" id="ARBA00049433"/>
    </source>
</evidence>
<evidence type="ECO:0000313" key="21">
    <source>
        <dbReference type="EMBL" id="SMF72589.1"/>
    </source>
</evidence>
<feature type="transmembrane region" description="Helical" evidence="18">
    <location>
        <begin position="7"/>
        <end position="28"/>
    </location>
</feature>
<dbReference type="STRING" id="560819.SAMN05428998_13142"/>
<evidence type="ECO:0000256" key="2">
    <source>
        <dbReference type="ARBA" id="ARBA00001974"/>
    </source>
</evidence>
<keyword evidence="9" id="KW-0274">FAD</keyword>
<dbReference type="Proteomes" id="UP000192917">
    <property type="component" value="Unassembled WGS sequence"/>
</dbReference>
<evidence type="ECO:0000313" key="22">
    <source>
        <dbReference type="Proteomes" id="UP000192917"/>
    </source>
</evidence>
<keyword evidence="8" id="KW-0479">Metal-binding</keyword>
<comment type="similarity">
    <text evidence="3">In the C-terminal section; belongs to the flavoprotein pyridine nucleotide cytochrome reductase family.</text>
</comment>
<dbReference type="InterPro" id="IPR012675">
    <property type="entry name" value="Beta-grasp_dom_sf"/>
</dbReference>
<dbReference type="CDD" id="cd06184">
    <property type="entry name" value="flavohem_like_fad_nad_binding"/>
    <property type="match status" value="1"/>
</dbReference>
<evidence type="ECO:0000256" key="9">
    <source>
        <dbReference type="ARBA" id="ARBA00022827"/>
    </source>
</evidence>
<proteinExistence type="inferred from homology"/>
<dbReference type="FunFam" id="3.40.50.80:FF:000010">
    <property type="entry name" value="Flavohemoprotein"/>
    <property type="match status" value="1"/>
</dbReference>
<keyword evidence="14" id="KW-0520">NAD</keyword>